<keyword evidence="2" id="KW-0472">Membrane</keyword>
<dbReference type="Proteomes" id="UP001221142">
    <property type="component" value="Unassembled WGS sequence"/>
</dbReference>
<feature type="transmembrane region" description="Helical" evidence="2">
    <location>
        <begin position="582"/>
        <end position="604"/>
    </location>
</feature>
<reference evidence="5" key="1">
    <citation type="submission" date="2023-03" db="EMBL/GenBank/DDBJ databases">
        <title>Massive genome expansion in bonnet fungi (Mycena s.s.) driven by repeated elements and novel gene families across ecological guilds.</title>
        <authorList>
            <consortium name="Lawrence Berkeley National Laboratory"/>
            <person name="Harder C.B."/>
            <person name="Miyauchi S."/>
            <person name="Viragh M."/>
            <person name="Kuo A."/>
            <person name="Thoen E."/>
            <person name="Andreopoulos B."/>
            <person name="Lu D."/>
            <person name="Skrede I."/>
            <person name="Drula E."/>
            <person name="Henrissat B."/>
            <person name="Morin E."/>
            <person name="Kohler A."/>
            <person name="Barry K."/>
            <person name="LaButti K."/>
            <person name="Morin E."/>
            <person name="Salamov A."/>
            <person name="Lipzen A."/>
            <person name="Mereny Z."/>
            <person name="Hegedus B."/>
            <person name="Baldrian P."/>
            <person name="Stursova M."/>
            <person name="Weitz H."/>
            <person name="Taylor A."/>
            <person name="Grigoriev I.V."/>
            <person name="Nagy L.G."/>
            <person name="Martin F."/>
            <person name="Kauserud H."/>
        </authorList>
    </citation>
    <scope>NUCLEOTIDE SEQUENCE</scope>
    <source>
        <strain evidence="5">9284</strain>
    </source>
</reference>
<evidence type="ECO:0000313" key="5">
    <source>
        <dbReference type="EMBL" id="KAJ7635161.1"/>
    </source>
</evidence>
<name>A0AAD7BZX7_9AGAR</name>
<comment type="caution">
    <text evidence="5">The sequence shown here is derived from an EMBL/GenBank/DDBJ whole genome shotgun (WGS) entry which is preliminary data.</text>
</comment>
<keyword evidence="3" id="KW-0732">Signal</keyword>
<keyword evidence="6" id="KW-1185">Reference proteome</keyword>
<evidence type="ECO:0000256" key="3">
    <source>
        <dbReference type="SAM" id="SignalP"/>
    </source>
</evidence>
<proteinExistence type="predicted"/>
<dbReference type="Pfam" id="PF22974">
    <property type="entry name" value="DUF7029"/>
    <property type="match status" value="1"/>
</dbReference>
<keyword evidence="2" id="KW-0812">Transmembrane</keyword>
<evidence type="ECO:0000313" key="6">
    <source>
        <dbReference type="Proteomes" id="UP001221142"/>
    </source>
</evidence>
<feature type="domain" description="DUF7029" evidence="4">
    <location>
        <begin position="66"/>
        <end position="164"/>
    </location>
</feature>
<accession>A0AAD7BZX7</accession>
<organism evidence="5 6">
    <name type="scientific">Roridomyces roridus</name>
    <dbReference type="NCBI Taxonomy" id="1738132"/>
    <lineage>
        <taxon>Eukaryota</taxon>
        <taxon>Fungi</taxon>
        <taxon>Dikarya</taxon>
        <taxon>Basidiomycota</taxon>
        <taxon>Agaricomycotina</taxon>
        <taxon>Agaricomycetes</taxon>
        <taxon>Agaricomycetidae</taxon>
        <taxon>Agaricales</taxon>
        <taxon>Marasmiineae</taxon>
        <taxon>Mycenaceae</taxon>
        <taxon>Roridomyces</taxon>
    </lineage>
</organism>
<evidence type="ECO:0000259" key="4">
    <source>
        <dbReference type="Pfam" id="PF22974"/>
    </source>
</evidence>
<feature type="region of interest" description="Disordered" evidence="1">
    <location>
        <begin position="613"/>
        <end position="645"/>
    </location>
</feature>
<evidence type="ECO:0000256" key="1">
    <source>
        <dbReference type="SAM" id="MobiDB-lite"/>
    </source>
</evidence>
<dbReference type="EMBL" id="JARKIF010000007">
    <property type="protein sequence ID" value="KAJ7635161.1"/>
    <property type="molecule type" value="Genomic_DNA"/>
</dbReference>
<evidence type="ECO:0000256" key="2">
    <source>
        <dbReference type="SAM" id="Phobius"/>
    </source>
</evidence>
<dbReference type="InterPro" id="IPR054293">
    <property type="entry name" value="DUF7029"/>
</dbReference>
<dbReference type="AlphaFoldDB" id="A0AAD7BZX7"/>
<gene>
    <name evidence="5" type="ORF">FB45DRAFT_481771</name>
</gene>
<feature type="signal peptide" evidence="3">
    <location>
        <begin position="1"/>
        <end position="18"/>
    </location>
</feature>
<keyword evidence="2" id="KW-1133">Transmembrane helix</keyword>
<feature type="chain" id="PRO_5041897148" description="DUF7029 domain-containing protein" evidence="3">
    <location>
        <begin position="19"/>
        <end position="755"/>
    </location>
</feature>
<protein>
    <recommendedName>
        <fullName evidence="4">DUF7029 domain-containing protein</fullName>
    </recommendedName>
</protein>
<sequence length="755" mass="80197">MHPLSVLTLVSLLGLAASKTLVPLKYADGVLPRSSWKRELLPKNVVSLAYALPGEPHPSSSLTFTAHKNIPILLLEDLDEIVESVVCHPETSVVQLVFDSQDASADTYAAWSSLNSQFILVTLHAGCNPAEERGAWMVSAVDEDSLHSISLEAHSIPLREIGSSLHVSHVSGSVSTSFISQSTLQRRFGIDQIYPFNETIPFVPRQQLIPIDTTQFSTTANALLPDPAGLQVFCVNCVSMMDFSVGLELDVGLDELKPVVNEAWVNVTVNDFKHDISLEISMDAAHSWTDVFDVLMLPIDDLGVNVPVLGPLGFFWGGSIRTNITVESPLNFTVGASADIPTGATATFNATDITESSATGWDGASFDVHPFRLNSGSFSITAGVSLSPFIAATIGNSPAPSVRLYLNTPYLSGTAAVALDVNRECQPLGPDDFESFASALTLGAGIDISLEGTTSGSHLPDDDKTFFSKGFPFGNLPTLDKPKCMVFVGDTPADAAAANAGLAGLMPAATGTLVAASAAVPTFNIAGIEAYYSAHGSLPTNVNYSQMILATTVPADIQGAVQGAAASQSAGKHHHSSKAGAIAGGVIGGVALVILVAGGLWYLLFRRRNNKRVDPGPWDLDAKPTPGGTMTEKDVPPWPQDPIPQSDRIVVMPELGRNHPIYTHAEEYQPWTEERRQSSGQGFPHPQVVTITSATEVPAGPRPGEPLHPQRRVPEVVPHTPATAREEELEQKVSMMEAQIASMSAALAESQSSRS</sequence>
<feature type="region of interest" description="Disordered" evidence="1">
    <location>
        <begin position="696"/>
        <end position="730"/>
    </location>
</feature>